<evidence type="ECO:0000256" key="1">
    <source>
        <dbReference type="SAM" id="Phobius"/>
    </source>
</evidence>
<proteinExistence type="predicted"/>
<accession>A0A8E4H5H6</accession>
<sequence>MAFFLRLILLISFLVYLGAFSWGLYYSDEEYKQIFIKMLTSAAGLSIIVAFFALWLTLENFLRKTNLNISGKVEVFSISELNKKESYDSGVSSFQLNNYKDKTVIIYKVFLKIEKGHFIKLLDVRKKPILLKAYDTHFHDFKQPLFYNLANTPKRISRIDLTKSNLYLDTNEGRYKVRKAIKHWNPSANKILIPLTTDCNYELGKRFIVTDHNWLNRDYYIEFDQEEIEISGIIISLKEINNSKELESLLNLKFSAISRFSVSEPSKDVANEYPQWKDSTFL</sequence>
<dbReference type="Proteomes" id="UP000532147">
    <property type="component" value="Unassembled WGS sequence"/>
</dbReference>
<keyword evidence="1" id="KW-0472">Membrane</keyword>
<evidence type="ECO:0000313" key="3">
    <source>
        <dbReference type="Proteomes" id="UP000532147"/>
    </source>
</evidence>
<dbReference type="EMBL" id="JABERH010000024">
    <property type="protein sequence ID" value="NNH38853.1"/>
    <property type="molecule type" value="Genomic_DNA"/>
</dbReference>
<protein>
    <submittedName>
        <fullName evidence="2">Uncharacterized protein</fullName>
    </submittedName>
</protein>
<evidence type="ECO:0000313" key="2">
    <source>
        <dbReference type="EMBL" id="NNH38853.1"/>
    </source>
</evidence>
<comment type="caution">
    <text evidence="2">The sequence shown here is derived from an EMBL/GenBank/DDBJ whole genome shotgun (WGS) entry which is preliminary data.</text>
</comment>
<name>A0A8E4H5H6_9GAMM</name>
<keyword evidence="1" id="KW-0812">Transmembrane</keyword>
<reference evidence="2 3" key="1">
    <citation type="submission" date="2020-04" db="EMBL/GenBank/DDBJ databases">
        <title>Acinetobacter Taxon 24.</title>
        <authorList>
            <person name="Nemec A."/>
            <person name="Radolfova-Krizova L."/>
            <person name="Higgins P.G."/>
            <person name="Spanelova P."/>
        </authorList>
    </citation>
    <scope>NUCLEOTIDE SEQUENCE [LARGE SCALE GENOMIC DNA]</scope>
    <source>
        <strain evidence="2 3">ANC 4280</strain>
    </source>
</reference>
<gene>
    <name evidence="2" type="ORF">HLH11_09380</name>
</gene>
<dbReference type="RefSeq" id="WP_171534583.1">
    <property type="nucleotide sequence ID" value="NZ_JABERH010000024.1"/>
</dbReference>
<dbReference type="AlphaFoldDB" id="A0A8E4H5H6"/>
<feature type="transmembrane region" description="Helical" evidence="1">
    <location>
        <begin position="38"/>
        <end position="58"/>
    </location>
</feature>
<organism evidence="2 3">
    <name type="scientific">Acinetobacter terrae</name>
    <dbReference type="NCBI Taxonomy" id="2731247"/>
    <lineage>
        <taxon>Bacteria</taxon>
        <taxon>Pseudomonadati</taxon>
        <taxon>Pseudomonadota</taxon>
        <taxon>Gammaproteobacteria</taxon>
        <taxon>Moraxellales</taxon>
        <taxon>Moraxellaceae</taxon>
        <taxon>Acinetobacter</taxon>
        <taxon>Acinetobacter Taxon 24</taxon>
    </lineage>
</organism>
<feature type="transmembrane region" description="Helical" evidence="1">
    <location>
        <begin position="7"/>
        <end position="26"/>
    </location>
</feature>
<keyword evidence="1" id="KW-1133">Transmembrane helix</keyword>